<dbReference type="PANTHER" id="PTHR10584">
    <property type="entry name" value="SUGAR KINASE"/>
    <property type="match status" value="1"/>
</dbReference>
<evidence type="ECO:0000256" key="2">
    <source>
        <dbReference type="ARBA" id="ARBA00022777"/>
    </source>
</evidence>
<dbReference type="InterPro" id="IPR029056">
    <property type="entry name" value="Ribokinase-like"/>
</dbReference>
<dbReference type="InterPro" id="IPR002173">
    <property type="entry name" value="Carboh/pur_kinase_PfkB_CS"/>
</dbReference>
<organism evidence="4 5">
    <name type="scientific">Nitratireductor indicus C115</name>
    <dbReference type="NCBI Taxonomy" id="1231190"/>
    <lineage>
        <taxon>Bacteria</taxon>
        <taxon>Pseudomonadati</taxon>
        <taxon>Pseudomonadota</taxon>
        <taxon>Alphaproteobacteria</taxon>
        <taxon>Hyphomicrobiales</taxon>
        <taxon>Phyllobacteriaceae</taxon>
        <taxon>Nitratireductor</taxon>
    </lineage>
</organism>
<dbReference type="PROSITE" id="PS00584">
    <property type="entry name" value="PFKB_KINASES_2"/>
    <property type="match status" value="1"/>
</dbReference>
<dbReference type="eggNOG" id="COG0524">
    <property type="taxonomic scope" value="Bacteria"/>
</dbReference>
<dbReference type="PATRIC" id="fig|1231190.3.peg.3086"/>
<dbReference type="Pfam" id="PF00294">
    <property type="entry name" value="PfkB"/>
    <property type="match status" value="1"/>
</dbReference>
<dbReference type="Gene3D" id="3.40.1190.20">
    <property type="match status" value="1"/>
</dbReference>
<dbReference type="GO" id="GO:0016301">
    <property type="term" value="F:kinase activity"/>
    <property type="evidence" value="ECO:0007669"/>
    <property type="project" value="UniProtKB-KW"/>
</dbReference>
<protein>
    <submittedName>
        <fullName evidence="4">Sugar kinase</fullName>
    </submittedName>
</protein>
<evidence type="ECO:0000313" key="5">
    <source>
        <dbReference type="Proteomes" id="UP000007374"/>
    </source>
</evidence>
<gene>
    <name evidence="4" type="ORF">NA8A_14886</name>
</gene>
<dbReference type="SUPFAM" id="SSF53613">
    <property type="entry name" value="Ribokinase-like"/>
    <property type="match status" value="1"/>
</dbReference>
<feature type="domain" description="Carbohydrate kinase PfkB" evidence="3">
    <location>
        <begin position="12"/>
        <end position="294"/>
    </location>
</feature>
<reference evidence="4 5" key="1">
    <citation type="journal article" date="2012" name="J. Bacteriol.">
        <title>Genome Sequence of Nitratireductor indicus Type Strain C115.</title>
        <authorList>
            <person name="Lai Q."/>
            <person name="Li G."/>
            <person name="Yu Z."/>
            <person name="Shao Z."/>
        </authorList>
    </citation>
    <scope>NUCLEOTIDE SEQUENCE [LARGE SCALE GENOMIC DNA]</scope>
    <source>
        <strain evidence="4 5">C115</strain>
    </source>
</reference>
<dbReference type="STRING" id="721133.SAMN05216176_11040"/>
<dbReference type="InterPro" id="IPR011611">
    <property type="entry name" value="PfkB_dom"/>
</dbReference>
<accession>K2P2B7</accession>
<keyword evidence="2 4" id="KW-0418">Kinase</keyword>
<evidence type="ECO:0000256" key="1">
    <source>
        <dbReference type="ARBA" id="ARBA00022679"/>
    </source>
</evidence>
<dbReference type="PANTHER" id="PTHR10584:SF157">
    <property type="entry name" value="SULFOFRUCTOSE KINASE"/>
    <property type="match status" value="1"/>
</dbReference>
<keyword evidence="1" id="KW-0808">Transferase</keyword>
<evidence type="ECO:0000259" key="3">
    <source>
        <dbReference type="Pfam" id="PF00294"/>
    </source>
</evidence>
<dbReference type="OrthoDB" id="9795789at2"/>
<proteinExistence type="predicted"/>
<evidence type="ECO:0000313" key="4">
    <source>
        <dbReference type="EMBL" id="EKF41506.1"/>
    </source>
</evidence>
<dbReference type="AlphaFoldDB" id="K2P2B7"/>
<dbReference type="EMBL" id="AMSI01000010">
    <property type="protein sequence ID" value="EKF41506.1"/>
    <property type="molecule type" value="Genomic_DNA"/>
</dbReference>
<comment type="caution">
    <text evidence="4">The sequence shown here is derived from an EMBL/GenBank/DDBJ whole genome shotgun (WGS) entry which is preliminary data.</text>
</comment>
<dbReference type="Proteomes" id="UP000007374">
    <property type="component" value="Unassembled WGS sequence"/>
</dbReference>
<sequence length="306" mass="32251">MIDTRWTGNRARVTCLGLSAFDYIWKVAELAGEGSRKLKAGDFAKKGGGMAATASVAVARLGGDASFWGRAGDDIEGLQMRDALADENVNVENFRLFEGGRSSVSGVIVDEHGERQIVNFRGGDLPVDPAWLPLKQLRGTGAVLADPRWPEGAEAAFKAARAEGIPTILDADMAEAEVFERLLPLTDHAVFSAPALTAFAGSVSALERVATHGCRIAAVTLGGEGVRWLEDGKEDHRPAFHVNAVDTTGAGDVFHGAYAFAIAAGAPVGDAMGFASAAAALKCTKPDGRSGIPTLEQTLQLWRHKQ</sequence>
<keyword evidence="5" id="KW-1185">Reference proteome</keyword>
<dbReference type="GO" id="GO:0005829">
    <property type="term" value="C:cytosol"/>
    <property type="evidence" value="ECO:0007669"/>
    <property type="project" value="TreeGrafter"/>
</dbReference>
<name>K2P2B7_9HYPH</name>